<dbReference type="Proteomes" id="UP000244989">
    <property type="component" value="Unassembled WGS sequence"/>
</dbReference>
<accession>A0A2U1T3Z4</accession>
<sequence>MSKPSSAPGHSEAVLLLHGYWPEPYLVENLLGYFFTGADWLETRIVWVELCEFDELAAEVETGRMFLRLCLVGRICGVLDYVS</sequence>
<proteinExistence type="predicted"/>
<evidence type="ECO:0000313" key="2">
    <source>
        <dbReference type="Proteomes" id="UP000244989"/>
    </source>
</evidence>
<organism evidence="1 2">
    <name type="scientific">Corynebacterium yudongzhengii</name>
    <dbReference type="NCBI Taxonomy" id="2080740"/>
    <lineage>
        <taxon>Bacteria</taxon>
        <taxon>Bacillati</taxon>
        <taxon>Actinomycetota</taxon>
        <taxon>Actinomycetes</taxon>
        <taxon>Mycobacteriales</taxon>
        <taxon>Corynebacteriaceae</taxon>
        <taxon>Corynebacterium</taxon>
    </lineage>
</organism>
<dbReference type="AlphaFoldDB" id="A0A2U1T3Z4"/>
<gene>
    <name evidence="1" type="ORF">DF222_11450</name>
</gene>
<dbReference type="EMBL" id="QEEZ01000051">
    <property type="protein sequence ID" value="PWC00702.1"/>
    <property type="molecule type" value="Genomic_DNA"/>
</dbReference>
<keyword evidence="2" id="KW-1185">Reference proteome</keyword>
<comment type="caution">
    <text evidence="1">The sequence shown here is derived from an EMBL/GenBank/DDBJ whole genome shotgun (WGS) entry which is preliminary data.</text>
</comment>
<protein>
    <submittedName>
        <fullName evidence="1">Uncharacterized protein</fullName>
    </submittedName>
</protein>
<evidence type="ECO:0000313" key="1">
    <source>
        <dbReference type="EMBL" id="PWC00702.1"/>
    </source>
</evidence>
<reference evidence="2" key="1">
    <citation type="submission" date="2018-04" db="EMBL/GenBank/DDBJ databases">
        <authorList>
            <person name="Liu S."/>
            <person name="Wang Z."/>
            <person name="Li J."/>
        </authorList>
    </citation>
    <scope>NUCLEOTIDE SEQUENCE [LARGE SCALE GENOMIC DNA]</scope>
    <source>
        <strain evidence="2">2189</strain>
    </source>
</reference>
<dbReference type="KEGG" id="cyz:C3B44_05070"/>
<name>A0A2U1T3Z4_9CORY</name>